<gene>
    <name evidence="9" type="ORF">ACK2TP_04280</name>
</gene>
<evidence type="ECO:0000256" key="7">
    <source>
        <dbReference type="SAM" id="SignalP"/>
    </source>
</evidence>
<dbReference type="PANTHER" id="PTHR12147">
    <property type="entry name" value="METALLOPEPTIDASE M28 FAMILY MEMBER"/>
    <property type="match status" value="1"/>
</dbReference>
<organism evidence="9 10">
    <name type="scientific">Terriglobus aquaticus</name>
    <dbReference type="NCBI Taxonomy" id="940139"/>
    <lineage>
        <taxon>Bacteria</taxon>
        <taxon>Pseudomonadati</taxon>
        <taxon>Acidobacteriota</taxon>
        <taxon>Terriglobia</taxon>
        <taxon>Terriglobales</taxon>
        <taxon>Acidobacteriaceae</taxon>
        <taxon>Terriglobus</taxon>
    </lineage>
</organism>
<dbReference type="SUPFAM" id="SSF53187">
    <property type="entry name" value="Zn-dependent exopeptidases"/>
    <property type="match status" value="1"/>
</dbReference>
<dbReference type="PANTHER" id="PTHR12147:SF56">
    <property type="entry name" value="AMINOPEPTIDASE YDR415C-RELATED"/>
    <property type="match status" value="1"/>
</dbReference>
<comment type="caution">
    <text evidence="9">The sequence shown here is derived from an EMBL/GenBank/DDBJ whole genome shotgun (WGS) entry which is preliminary data.</text>
</comment>
<accession>A0ABW9KKB3</accession>
<evidence type="ECO:0000313" key="10">
    <source>
        <dbReference type="Proteomes" id="UP001634747"/>
    </source>
</evidence>
<name>A0ABW9KKB3_9BACT</name>
<evidence type="ECO:0000259" key="8">
    <source>
        <dbReference type="Pfam" id="PF04389"/>
    </source>
</evidence>
<evidence type="ECO:0000256" key="1">
    <source>
        <dbReference type="ARBA" id="ARBA00022438"/>
    </source>
</evidence>
<feature type="chain" id="PRO_5045341954" evidence="7">
    <location>
        <begin position="22"/>
        <end position="557"/>
    </location>
</feature>
<reference evidence="9 10" key="1">
    <citation type="submission" date="2024-12" db="EMBL/GenBank/DDBJ databases">
        <authorList>
            <person name="Lee Y."/>
        </authorList>
    </citation>
    <scope>NUCLEOTIDE SEQUENCE [LARGE SCALE GENOMIC DNA]</scope>
    <source>
        <strain evidence="9 10">03SUJ4</strain>
    </source>
</reference>
<protein>
    <submittedName>
        <fullName evidence="9">M28 family peptidase</fullName>
    </submittedName>
</protein>
<evidence type="ECO:0000256" key="3">
    <source>
        <dbReference type="ARBA" id="ARBA00022723"/>
    </source>
</evidence>
<dbReference type="InterPro" id="IPR045175">
    <property type="entry name" value="M28_fam"/>
</dbReference>
<keyword evidence="1" id="KW-0031">Aminopeptidase</keyword>
<dbReference type="Gene3D" id="3.40.630.10">
    <property type="entry name" value="Zn peptidases"/>
    <property type="match status" value="2"/>
</dbReference>
<evidence type="ECO:0000256" key="2">
    <source>
        <dbReference type="ARBA" id="ARBA00022670"/>
    </source>
</evidence>
<keyword evidence="2" id="KW-0645">Protease</keyword>
<dbReference type="RefSeq" id="WP_263413489.1">
    <property type="nucleotide sequence ID" value="NZ_BAABBH010000001.1"/>
</dbReference>
<keyword evidence="5" id="KW-0378">Hydrolase</keyword>
<evidence type="ECO:0000256" key="6">
    <source>
        <dbReference type="ARBA" id="ARBA00022833"/>
    </source>
</evidence>
<evidence type="ECO:0000256" key="4">
    <source>
        <dbReference type="ARBA" id="ARBA00022729"/>
    </source>
</evidence>
<feature type="signal peptide" evidence="7">
    <location>
        <begin position="1"/>
        <end position="21"/>
    </location>
</feature>
<keyword evidence="4 7" id="KW-0732">Signal</keyword>
<proteinExistence type="predicted"/>
<dbReference type="EMBL" id="JBJYXY010000001">
    <property type="protein sequence ID" value="MFN2974970.1"/>
    <property type="molecule type" value="Genomic_DNA"/>
</dbReference>
<dbReference type="Pfam" id="PF04389">
    <property type="entry name" value="Peptidase_M28"/>
    <property type="match status" value="1"/>
</dbReference>
<dbReference type="Proteomes" id="UP001634747">
    <property type="component" value="Unassembled WGS sequence"/>
</dbReference>
<dbReference type="Gene3D" id="3.50.30.30">
    <property type="match status" value="1"/>
</dbReference>
<keyword evidence="10" id="KW-1185">Reference proteome</keyword>
<evidence type="ECO:0000313" key="9">
    <source>
        <dbReference type="EMBL" id="MFN2974970.1"/>
    </source>
</evidence>
<sequence>MRAVRAILLVSSLAMCATVSAQQSTLLPAAQAEANSIDPEHLRATVKLISSDAYEGRGPGQPGGEKTTAYLVEQFKKYGLQPAGDHGTFVQAVPLVGVTPVAAETHFRFVPQSGSKTTTPTDLTFGSDFVVNNQRHMPTAQVDAPIVFVGHGIVAPEYGWDDYAGVDVRGKVVLIVVNEPPSTDVKFFKGEALTYYGRWTYKFEEAGRHGAVGALIIHRTDLASYPWQVVQNSWSGEHSYLRGDPNARLTAASWIQQSEADKLLASIGMTADQAIDASNQRGFKAMPLPVKLEAHIVSKVREYDSANVVGKLAGAKPGSGAVLYTGHWDHFGIDRSRQGDPVFHGANDNATGTAIVLELARAFAEKKATPPHDVYFACVTAEEQGLLGSQYLGEHPPVPARDIQLDLNYDALLPVGDVRSAEVHGAERTTVYPLVEALAAKEGLQLEPDKFPMAGHYYRSDHFSLARVGVPAFSIGEGTMFRDHDDAWGRQQAEQYTAERYHTPADKYEDSMDFRGNARMARFGFELGWLVMQQQGSVAWQPGDEFEAARKRSQGTK</sequence>
<dbReference type="SUPFAM" id="SSF52025">
    <property type="entry name" value="PA domain"/>
    <property type="match status" value="1"/>
</dbReference>
<feature type="domain" description="Peptidase M28" evidence="8">
    <location>
        <begin position="307"/>
        <end position="513"/>
    </location>
</feature>
<dbReference type="InterPro" id="IPR046450">
    <property type="entry name" value="PA_dom_sf"/>
</dbReference>
<dbReference type="InterPro" id="IPR007484">
    <property type="entry name" value="Peptidase_M28"/>
</dbReference>
<evidence type="ECO:0000256" key="5">
    <source>
        <dbReference type="ARBA" id="ARBA00022801"/>
    </source>
</evidence>
<keyword evidence="6" id="KW-0862">Zinc</keyword>
<keyword evidence="3" id="KW-0479">Metal-binding</keyword>